<dbReference type="RefSeq" id="XP_001214408.1">
    <property type="nucleotide sequence ID" value="XM_001214408.1"/>
</dbReference>
<dbReference type="VEuPathDB" id="FungiDB:ATEG_05230"/>
<reference evidence="3" key="1">
    <citation type="submission" date="2005-09" db="EMBL/GenBank/DDBJ databases">
        <title>Annotation of the Aspergillus terreus NIH2624 genome.</title>
        <authorList>
            <person name="Birren B.W."/>
            <person name="Lander E.S."/>
            <person name="Galagan J.E."/>
            <person name="Nusbaum C."/>
            <person name="Devon K."/>
            <person name="Henn M."/>
            <person name="Ma L.-J."/>
            <person name="Jaffe D.B."/>
            <person name="Butler J."/>
            <person name="Alvarez P."/>
            <person name="Gnerre S."/>
            <person name="Grabherr M."/>
            <person name="Kleber M."/>
            <person name="Mauceli E.W."/>
            <person name="Brockman W."/>
            <person name="Rounsley S."/>
            <person name="Young S.K."/>
            <person name="LaButti K."/>
            <person name="Pushparaj V."/>
            <person name="DeCaprio D."/>
            <person name="Crawford M."/>
            <person name="Koehrsen M."/>
            <person name="Engels R."/>
            <person name="Montgomery P."/>
            <person name="Pearson M."/>
            <person name="Howarth C."/>
            <person name="Larson L."/>
            <person name="Luoma S."/>
            <person name="White J."/>
            <person name="Alvarado L."/>
            <person name="Kodira C.D."/>
            <person name="Zeng Q."/>
            <person name="Oleary S."/>
            <person name="Yandava C."/>
            <person name="Denning D.W."/>
            <person name="Nierman W.C."/>
            <person name="Milne T."/>
            <person name="Madden K."/>
        </authorList>
    </citation>
    <scope>NUCLEOTIDE SEQUENCE [LARGE SCALE GENOMIC DNA]</scope>
    <source>
        <strain evidence="3">NIH 2624 / FGSC A1156</strain>
    </source>
</reference>
<accession>Q0CM54</accession>
<dbReference type="Proteomes" id="UP000007963">
    <property type="component" value="Unassembled WGS sequence"/>
</dbReference>
<dbReference type="AlphaFoldDB" id="Q0CM54"/>
<evidence type="ECO:0000313" key="2">
    <source>
        <dbReference type="EMBL" id="EAU34299.1"/>
    </source>
</evidence>
<evidence type="ECO:0000256" key="1">
    <source>
        <dbReference type="SAM" id="MobiDB-lite"/>
    </source>
</evidence>
<gene>
    <name evidence="2" type="ORF">ATEG_05230</name>
</gene>
<proteinExistence type="predicted"/>
<feature type="region of interest" description="Disordered" evidence="1">
    <location>
        <begin position="143"/>
        <end position="198"/>
    </location>
</feature>
<feature type="compositionally biased region" description="Polar residues" evidence="1">
    <location>
        <begin position="146"/>
        <end position="161"/>
    </location>
</feature>
<name>Q0CM54_ASPTN</name>
<dbReference type="EMBL" id="CH476600">
    <property type="protein sequence ID" value="EAU34299.1"/>
    <property type="molecule type" value="Genomic_DNA"/>
</dbReference>
<dbReference type="GeneID" id="4320766"/>
<protein>
    <submittedName>
        <fullName evidence="2">Uncharacterized protein</fullName>
    </submittedName>
</protein>
<sequence length="233" mass="26615">MRTSRKFFKNRRDSSANGPYYQETVERDPGHLAADYHTQNMLYTRGSGKNLSTDTSRQARFLHSDSQYTGHAYSQHDPYHNLRSQQLLQGPLDPHLNTQFRDLGVHQSLHSPSSFTYHQPIVPEHLMRYPSLEGMRFAEASRDSRQFNSISDPSVPSQTYEPPQYDPSFPEPPFEQENSYVMENEDGQKKKGGHSGKSQLCADAPVFVPNAAVHETKGEQKKKDFIWLVVGKS</sequence>
<feature type="region of interest" description="Disordered" evidence="1">
    <location>
        <begin position="1"/>
        <end position="23"/>
    </location>
</feature>
<dbReference type="HOGENOM" id="CLU_1189691_0_0_1"/>
<organism evidence="2 3">
    <name type="scientific">Aspergillus terreus (strain NIH 2624 / FGSC A1156)</name>
    <dbReference type="NCBI Taxonomy" id="341663"/>
    <lineage>
        <taxon>Eukaryota</taxon>
        <taxon>Fungi</taxon>
        <taxon>Dikarya</taxon>
        <taxon>Ascomycota</taxon>
        <taxon>Pezizomycotina</taxon>
        <taxon>Eurotiomycetes</taxon>
        <taxon>Eurotiomycetidae</taxon>
        <taxon>Eurotiales</taxon>
        <taxon>Aspergillaceae</taxon>
        <taxon>Aspergillus</taxon>
        <taxon>Aspergillus subgen. Circumdati</taxon>
    </lineage>
</organism>
<evidence type="ECO:0000313" key="3">
    <source>
        <dbReference type="Proteomes" id="UP000007963"/>
    </source>
</evidence>